<dbReference type="OrthoDB" id="5293433at2"/>
<feature type="domain" description="Cytoskeleton protein RodZ-like C-terminal" evidence="3">
    <location>
        <begin position="231"/>
        <end position="301"/>
    </location>
</feature>
<dbReference type="Proteomes" id="UP000272193">
    <property type="component" value="Unassembled WGS sequence"/>
</dbReference>
<protein>
    <submittedName>
        <fullName evidence="4">Cytoskeleton protein RodZ</fullName>
    </submittedName>
</protein>
<keyword evidence="2" id="KW-0472">Membrane</keyword>
<name>A0A3N4VD42_9BURK</name>
<gene>
    <name evidence="4" type="ORF">EDC62_1344</name>
</gene>
<dbReference type="GO" id="GO:0003677">
    <property type="term" value="F:DNA binding"/>
    <property type="evidence" value="ECO:0007669"/>
    <property type="project" value="InterPro"/>
</dbReference>
<dbReference type="InterPro" id="IPR050400">
    <property type="entry name" value="Bact_Cytoskel_RodZ"/>
</dbReference>
<reference evidence="4 5" key="1">
    <citation type="submission" date="2018-11" db="EMBL/GenBank/DDBJ databases">
        <title>Genomic Encyclopedia of Type Strains, Phase IV (KMG-IV): sequencing the most valuable type-strain genomes for metagenomic binning, comparative biology and taxonomic classification.</title>
        <authorList>
            <person name="Goeker M."/>
        </authorList>
    </citation>
    <scope>NUCLEOTIDE SEQUENCE [LARGE SCALE GENOMIC DNA]</scope>
    <source>
        <strain evidence="4 5">DSM 101684</strain>
    </source>
</reference>
<organism evidence="4 5">
    <name type="scientific">Tibeticola sediminis</name>
    <dbReference type="NCBI Taxonomy" id="1917811"/>
    <lineage>
        <taxon>Bacteria</taxon>
        <taxon>Pseudomonadati</taxon>
        <taxon>Pseudomonadota</taxon>
        <taxon>Betaproteobacteria</taxon>
        <taxon>Burkholderiales</taxon>
        <taxon>Comamonadaceae</taxon>
        <taxon>Tibeticola</taxon>
    </lineage>
</organism>
<dbReference type="PANTHER" id="PTHR34475">
    <property type="match status" value="1"/>
</dbReference>
<evidence type="ECO:0000313" key="4">
    <source>
        <dbReference type="EMBL" id="RPE70854.1"/>
    </source>
</evidence>
<keyword evidence="5" id="KW-1185">Reference proteome</keyword>
<dbReference type="CDD" id="cd00093">
    <property type="entry name" value="HTH_XRE"/>
    <property type="match status" value="1"/>
</dbReference>
<feature type="transmembrane region" description="Helical" evidence="2">
    <location>
        <begin position="128"/>
        <end position="148"/>
    </location>
</feature>
<keyword evidence="2" id="KW-1133">Transmembrane helix</keyword>
<dbReference type="EMBL" id="RKQL01000002">
    <property type="protein sequence ID" value="RPE70854.1"/>
    <property type="molecule type" value="Genomic_DNA"/>
</dbReference>
<dbReference type="PANTHER" id="PTHR34475:SF1">
    <property type="entry name" value="CYTOSKELETON PROTEIN RODZ"/>
    <property type="match status" value="1"/>
</dbReference>
<accession>A0A3N4VD42</accession>
<dbReference type="InterPro" id="IPR001387">
    <property type="entry name" value="Cro/C1-type_HTH"/>
</dbReference>
<proteinExistence type="predicted"/>
<keyword evidence="2" id="KW-0812">Transmembrane</keyword>
<dbReference type="Pfam" id="PF13413">
    <property type="entry name" value="HTH_25"/>
    <property type="match status" value="1"/>
</dbReference>
<dbReference type="Gene3D" id="1.10.260.40">
    <property type="entry name" value="lambda repressor-like DNA-binding domains"/>
    <property type="match status" value="1"/>
</dbReference>
<dbReference type="InterPro" id="IPR010982">
    <property type="entry name" value="Lambda_DNA-bd_dom_sf"/>
</dbReference>
<evidence type="ECO:0000256" key="2">
    <source>
        <dbReference type="SAM" id="Phobius"/>
    </source>
</evidence>
<evidence type="ECO:0000259" key="3">
    <source>
        <dbReference type="Pfam" id="PF13464"/>
    </source>
</evidence>
<dbReference type="Pfam" id="PF13464">
    <property type="entry name" value="RodZ_C"/>
    <property type="match status" value="1"/>
</dbReference>
<evidence type="ECO:0000313" key="5">
    <source>
        <dbReference type="Proteomes" id="UP000272193"/>
    </source>
</evidence>
<dbReference type="InterPro" id="IPR025194">
    <property type="entry name" value="RodZ-like_C"/>
</dbReference>
<evidence type="ECO:0000256" key="1">
    <source>
        <dbReference type="SAM" id="MobiDB-lite"/>
    </source>
</evidence>
<dbReference type="AlphaFoldDB" id="A0A3N4VD42"/>
<comment type="caution">
    <text evidence="4">The sequence shown here is derived from an EMBL/GenBank/DDBJ whole genome shotgun (WGS) entry which is preliminary data.</text>
</comment>
<feature type="region of interest" description="Disordered" evidence="1">
    <location>
        <begin position="182"/>
        <end position="213"/>
    </location>
</feature>
<sequence>MNEPMSPVQAETPFTPVSAGAMLRSARERAGISISVLAASLKVPERRLEALEAEQWEAFPDIVFVRALASSVCRQLGIDRSPILAALPVPEAVELQPDDSRLGAFHESGHGFRRSASGLSLPQRSRPLLVAAALLLLAGVVLWFWPYWVKAPQLNAERQAVSAGSASSTLAASVAPAAAAPPMRSSTVPASVPAPVAPSSSGPGLAPPPVAVSSQPQAAVPQVAESGWLRFAASGESWVEVSDASGTVVFRKLLQAGESVALDAPGPLNVLIGRADATQVSVRGKPMDLAPIARNNVARFEVR</sequence>
<feature type="compositionally biased region" description="Low complexity" evidence="1">
    <location>
        <begin position="182"/>
        <end position="204"/>
    </location>
</feature>